<dbReference type="HOGENOM" id="CLU_1569206_0_0_7"/>
<name>Q3A6X9_SYNC1</name>
<gene>
    <name evidence="2" type="ordered locus">Pcar_0619</name>
</gene>
<reference evidence="2 3" key="2">
    <citation type="journal article" date="2012" name="BMC Genomics">
        <title>The genome of Pelobacter carbinolicus reveals surprising metabolic capabilities and physiological features.</title>
        <authorList>
            <person name="Aklujkar M."/>
            <person name="Haveman S.A."/>
            <person name="Didonato R.Jr."/>
            <person name="Chertkov O."/>
            <person name="Han C.S."/>
            <person name="Land M.L."/>
            <person name="Brown P."/>
            <person name="Lovley D.R."/>
        </authorList>
    </citation>
    <scope>NUCLEOTIDE SEQUENCE [LARGE SCALE GENOMIC DNA]</scope>
    <source>
        <strain evidence="3">DSM 2380 / NBRC 103641 / GraBd1</strain>
    </source>
</reference>
<dbReference type="RefSeq" id="WP_011340319.1">
    <property type="nucleotide sequence ID" value="NC_007498.2"/>
</dbReference>
<dbReference type="Proteomes" id="UP000002534">
    <property type="component" value="Chromosome"/>
</dbReference>
<organism evidence="2 3">
    <name type="scientific">Syntrophotalea carbinolica (strain DSM 2380 / NBRC 103641 / GraBd1)</name>
    <name type="common">Pelobacter carbinolicus</name>
    <dbReference type="NCBI Taxonomy" id="338963"/>
    <lineage>
        <taxon>Bacteria</taxon>
        <taxon>Pseudomonadati</taxon>
        <taxon>Thermodesulfobacteriota</taxon>
        <taxon>Desulfuromonadia</taxon>
        <taxon>Desulfuromonadales</taxon>
        <taxon>Syntrophotaleaceae</taxon>
        <taxon>Syntrophotalea</taxon>
    </lineage>
</organism>
<dbReference type="EMBL" id="CP000142">
    <property type="protein sequence ID" value="ABA87878.1"/>
    <property type="molecule type" value="Genomic_DNA"/>
</dbReference>
<dbReference type="InterPro" id="IPR004864">
    <property type="entry name" value="LEA_2"/>
</dbReference>
<evidence type="ECO:0000313" key="2">
    <source>
        <dbReference type="EMBL" id="ABA87878.1"/>
    </source>
</evidence>
<dbReference type="eggNOG" id="COG5608">
    <property type="taxonomic scope" value="Bacteria"/>
</dbReference>
<evidence type="ECO:0000259" key="1">
    <source>
        <dbReference type="Pfam" id="PF03168"/>
    </source>
</evidence>
<dbReference type="Pfam" id="PF03168">
    <property type="entry name" value="LEA_2"/>
    <property type="match status" value="1"/>
</dbReference>
<keyword evidence="3" id="KW-1185">Reference proteome</keyword>
<proteinExistence type="predicted"/>
<protein>
    <recommendedName>
        <fullName evidence="1">Late embryogenesis abundant protein LEA-2 subgroup domain-containing protein</fullName>
    </recommendedName>
</protein>
<reference evidence="3" key="1">
    <citation type="submission" date="2005-10" db="EMBL/GenBank/DDBJ databases">
        <title>Complete sequence of Pelobacter carbinolicus DSM 2380.</title>
        <authorList>
            <person name="Copeland A."/>
            <person name="Lucas S."/>
            <person name="Lapidus A."/>
            <person name="Barry K."/>
            <person name="Detter J.C."/>
            <person name="Glavina T."/>
            <person name="Hammon N."/>
            <person name="Israni S."/>
            <person name="Pitluck S."/>
            <person name="Chertkov O."/>
            <person name="Schmutz J."/>
            <person name="Larimer F."/>
            <person name="Land M."/>
            <person name="Kyrpides N."/>
            <person name="Ivanova N."/>
            <person name="Richardson P."/>
        </authorList>
    </citation>
    <scope>NUCLEOTIDE SEQUENCE [LARGE SCALE GENOMIC DNA]</scope>
    <source>
        <strain evidence="3">DSM 2380 / NBRC 103641 / GraBd1</strain>
    </source>
</reference>
<sequence length="170" mass="18412">MNLRTLLLQRLLPAVILLPLLWGCAALRAEPPEVALAGLQVENLTLSHAILSADLSLFNPNNFGINVREVRYALSIGDIRVAQGTSLESVRLAAHQYGHLPLRLSTAYFNLLRLGPLLEQHKPLPYKITGTVILGKSLIGSHGFPFDKEGILDLSELTGESESDSGGTNP</sequence>
<dbReference type="SUPFAM" id="SSF117070">
    <property type="entry name" value="LEA14-like"/>
    <property type="match status" value="1"/>
</dbReference>
<dbReference type="STRING" id="338963.Pcar_0619"/>
<dbReference type="AlphaFoldDB" id="Q3A6X9"/>
<feature type="domain" description="Late embryogenesis abundant protein LEA-2 subgroup" evidence="1">
    <location>
        <begin position="55"/>
        <end position="150"/>
    </location>
</feature>
<dbReference type="Gene3D" id="2.60.40.1820">
    <property type="match status" value="1"/>
</dbReference>
<dbReference type="KEGG" id="pca:Pcar_0619"/>
<dbReference type="OrthoDB" id="5402048at2"/>
<accession>Q3A6X9</accession>
<evidence type="ECO:0000313" key="3">
    <source>
        <dbReference type="Proteomes" id="UP000002534"/>
    </source>
</evidence>